<proteinExistence type="predicted"/>
<dbReference type="EMBL" id="LCYA01000052">
    <property type="protein sequence ID" value="KWV88191.1"/>
    <property type="molecule type" value="Genomic_DNA"/>
</dbReference>
<accession>A0A109LIG8</accession>
<dbReference type="AlphaFoldDB" id="A0A109LIG8"/>
<sequence>MEWAKRLIIEKLVVNKEIILETLHSQWSRDPRDGKALDCLHYDEYCIEVLDLKTKIDLGLFNAETALKSALKTYALYVILYTLGLRQSEIESQENLDNVKETISKIVDDHWPEFYIKIEKGFSTFLHELHKVV</sequence>
<organism evidence="1 2">
    <name type="scientific">Pseudomonas fluorescens</name>
    <dbReference type="NCBI Taxonomy" id="294"/>
    <lineage>
        <taxon>Bacteria</taxon>
        <taxon>Pseudomonadati</taxon>
        <taxon>Pseudomonadota</taxon>
        <taxon>Gammaproteobacteria</taxon>
        <taxon>Pseudomonadales</taxon>
        <taxon>Pseudomonadaceae</taxon>
        <taxon>Pseudomonas</taxon>
    </lineage>
</organism>
<evidence type="ECO:0000313" key="1">
    <source>
        <dbReference type="EMBL" id="KWV88191.1"/>
    </source>
</evidence>
<dbReference type="Proteomes" id="UP000061348">
    <property type="component" value="Unassembled WGS sequence"/>
</dbReference>
<evidence type="ECO:0000313" key="2">
    <source>
        <dbReference type="Proteomes" id="UP000061348"/>
    </source>
</evidence>
<reference evidence="1 2" key="1">
    <citation type="submission" date="2015-05" db="EMBL/GenBank/DDBJ databases">
        <title>A genomic and transcriptomic approach to investigate the blue pigment phenotype in Pseudomonas fluorescens.</title>
        <authorList>
            <person name="Andreani N.A."/>
            <person name="Cardazzo B."/>
        </authorList>
    </citation>
    <scope>NUCLEOTIDE SEQUENCE [LARGE SCALE GENOMIC DNA]</scope>
    <source>
        <strain evidence="1 2">Ps_22</strain>
    </source>
</reference>
<gene>
    <name evidence="1" type="ORF">PFLmoz3_01086</name>
</gene>
<protein>
    <submittedName>
        <fullName evidence="1">Uncharacterized protein</fullName>
    </submittedName>
</protein>
<dbReference type="PATRIC" id="fig|294.194.peg.1250"/>
<comment type="caution">
    <text evidence="1">The sequence shown here is derived from an EMBL/GenBank/DDBJ whole genome shotgun (WGS) entry which is preliminary data.</text>
</comment>
<name>A0A109LIG8_PSEFL</name>